<evidence type="ECO:0000256" key="1">
    <source>
        <dbReference type="ARBA" id="ARBA00009500"/>
    </source>
</evidence>
<dbReference type="EMBL" id="QDEB01050079">
    <property type="protein sequence ID" value="RZC37703.1"/>
    <property type="molecule type" value="Genomic_DNA"/>
</dbReference>
<feature type="non-terminal residue" evidence="6">
    <location>
        <position position="1"/>
    </location>
</feature>
<dbReference type="SUPFAM" id="SSF56574">
    <property type="entry name" value="Serpins"/>
    <property type="match status" value="1"/>
</dbReference>
<keyword evidence="2" id="KW-0646">Protease inhibitor</keyword>
<accession>A0A482VYP1</accession>
<dbReference type="Proteomes" id="UP000292052">
    <property type="component" value="Unassembled WGS sequence"/>
</dbReference>
<gene>
    <name evidence="6" type="ORF">BDFB_013928</name>
</gene>
<dbReference type="AlphaFoldDB" id="A0A482VYP1"/>
<dbReference type="Gene3D" id="3.30.497.10">
    <property type="entry name" value="Antithrombin, subunit I, domain 2"/>
    <property type="match status" value="1"/>
</dbReference>
<dbReference type="Pfam" id="PF00079">
    <property type="entry name" value="Serpin"/>
    <property type="match status" value="2"/>
</dbReference>
<dbReference type="InterPro" id="IPR042185">
    <property type="entry name" value="Serpin_sf_2"/>
</dbReference>
<evidence type="ECO:0000256" key="2">
    <source>
        <dbReference type="ARBA" id="ARBA00022690"/>
    </source>
</evidence>
<organism evidence="6 7">
    <name type="scientific">Asbolus verrucosus</name>
    <name type="common">Desert ironclad beetle</name>
    <dbReference type="NCBI Taxonomy" id="1661398"/>
    <lineage>
        <taxon>Eukaryota</taxon>
        <taxon>Metazoa</taxon>
        <taxon>Ecdysozoa</taxon>
        <taxon>Arthropoda</taxon>
        <taxon>Hexapoda</taxon>
        <taxon>Insecta</taxon>
        <taxon>Pterygota</taxon>
        <taxon>Neoptera</taxon>
        <taxon>Endopterygota</taxon>
        <taxon>Coleoptera</taxon>
        <taxon>Polyphaga</taxon>
        <taxon>Cucujiformia</taxon>
        <taxon>Tenebrionidae</taxon>
        <taxon>Pimeliinae</taxon>
        <taxon>Asbolus</taxon>
    </lineage>
</organism>
<dbReference type="InterPro" id="IPR000215">
    <property type="entry name" value="Serpin_fam"/>
</dbReference>
<comment type="caution">
    <text evidence="6">The sequence shown here is derived from an EMBL/GenBank/DDBJ whole genome shotgun (WGS) entry which is preliminary data.</text>
</comment>
<evidence type="ECO:0000256" key="4">
    <source>
        <dbReference type="RuleBase" id="RU000411"/>
    </source>
</evidence>
<dbReference type="Gene3D" id="2.30.39.10">
    <property type="entry name" value="Alpha-1-antitrypsin, domain 1"/>
    <property type="match status" value="1"/>
</dbReference>
<proteinExistence type="inferred from homology"/>
<protein>
    <submittedName>
        <fullName evidence="6">Serpin domain containing protein</fullName>
    </submittedName>
</protein>
<evidence type="ECO:0000259" key="5">
    <source>
        <dbReference type="SMART" id="SM00093"/>
    </source>
</evidence>
<dbReference type="GO" id="GO:0004867">
    <property type="term" value="F:serine-type endopeptidase inhibitor activity"/>
    <property type="evidence" value="ECO:0007669"/>
    <property type="project" value="UniProtKB-KW"/>
</dbReference>
<sequence length="303" mass="34269">EISKRESQNLFFSPLSAETVLAFVQSGCKDATAQEIRIALHLPDDKEKVDIGVKNFLPPLKINTNYTLLSANKVYIKDVFEIKEDFKTTAIEVYHADLENINFSKNAEAAQIINKWVEEQTNSKIQNLIASCELTNETRAIIINTLYFKANWVYRFLLRYTAKRDFYKCASDILQVDTMFMPSRSKCFFNYSECEKLNAQFLELPFKGEGASMVIVLPKEKEGLATLENEIESVFSPRQFYRTLVDITLYSAKPFDDKKADLSVIAGDKGDLVINNVIQKTFIDVNEDGVEAAAVSGVNKCSG</sequence>
<dbReference type="Gene3D" id="6.20.40.10">
    <property type="match status" value="1"/>
</dbReference>
<dbReference type="InterPro" id="IPR042178">
    <property type="entry name" value="Serpin_sf_1"/>
</dbReference>
<dbReference type="SMART" id="SM00093">
    <property type="entry name" value="SERPIN"/>
    <property type="match status" value="1"/>
</dbReference>
<dbReference type="InterPro" id="IPR036186">
    <property type="entry name" value="Serpin_sf"/>
</dbReference>
<dbReference type="OrthoDB" id="671595at2759"/>
<dbReference type="GO" id="GO:0005615">
    <property type="term" value="C:extracellular space"/>
    <property type="evidence" value="ECO:0007669"/>
    <property type="project" value="InterPro"/>
</dbReference>
<evidence type="ECO:0000313" key="7">
    <source>
        <dbReference type="Proteomes" id="UP000292052"/>
    </source>
</evidence>
<dbReference type="PANTHER" id="PTHR11461">
    <property type="entry name" value="SERINE PROTEASE INHIBITOR, SERPIN"/>
    <property type="match status" value="1"/>
</dbReference>
<name>A0A482VYP1_ASBVE</name>
<evidence type="ECO:0000313" key="6">
    <source>
        <dbReference type="EMBL" id="RZC37703.1"/>
    </source>
</evidence>
<evidence type="ECO:0000256" key="3">
    <source>
        <dbReference type="ARBA" id="ARBA00022900"/>
    </source>
</evidence>
<dbReference type="PANTHER" id="PTHR11461:SF211">
    <property type="entry name" value="GH10112P-RELATED"/>
    <property type="match status" value="1"/>
</dbReference>
<keyword evidence="3" id="KW-0722">Serine protease inhibitor</keyword>
<comment type="similarity">
    <text evidence="1 4">Belongs to the serpin family.</text>
</comment>
<dbReference type="InterPro" id="IPR023796">
    <property type="entry name" value="Serpin_dom"/>
</dbReference>
<keyword evidence="7" id="KW-1185">Reference proteome</keyword>
<reference evidence="6 7" key="1">
    <citation type="submission" date="2017-03" db="EMBL/GenBank/DDBJ databases">
        <title>Genome of the blue death feigning beetle - Asbolus verrucosus.</title>
        <authorList>
            <person name="Rider S.D."/>
        </authorList>
    </citation>
    <scope>NUCLEOTIDE SEQUENCE [LARGE SCALE GENOMIC DNA]</scope>
    <source>
        <strain evidence="6">Butters</strain>
        <tissue evidence="6">Head and leg muscle</tissue>
    </source>
</reference>
<feature type="domain" description="Serpin" evidence="5">
    <location>
        <begin position="1"/>
        <end position="303"/>
    </location>
</feature>
<feature type="non-terminal residue" evidence="6">
    <location>
        <position position="303"/>
    </location>
</feature>